<name>A0A8J8NIY5_HALGN</name>
<protein>
    <submittedName>
        <fullName evidence="3">Uncharacterized protein</fullName>
    </submittedName>
</protein>
<organism evidence="3 4">
    <name type="scientific">Halteria grandinella</name>
    <dbReference type="NCBI Taxonomy" id="5974"/>
    <lineage>
        <taxon>Eukaryota</taxon>
        <taxon>Sar</taxon>
        <taxon>Alveolata</taxon>
        <taxon>Ciliophora</taxon>
        <taxon>Intramacronucleata</taxon>
        <taxon>Spirotrichea</taxon>
        <taxon>Stichotrichia</taxon>
        <taxon>Sporadotrichida</taxon>
        <taxon>Halteriidae</taxon>
        <taxon>Halteria</taxon>
    </lineage>
</organism>
<dbReference type="EMBL" id="RRYP01015266">
    <property type="protein sequence ID" value="TNV75583.1"/>
    <property type="molecule type" value="Genomic_DNA"/>
</dbReference>
<gene>
    <name evidence="3" type="ORF">FGO68_gene2152</name>
</gene>
<evidence type="ECO:0000256" key="1">
    <source>
        <dbReference type="SAM" id="Coils"/>
    </source>
</evidence>
<feature type="compositionally biased region" description="Polar residues" evidence="2">
    <location>
        <begin position="195"/>
        <end position="209"/>
    </location>
</feature>
<evidence type="ECO:0000256" key="2">
    <source>
        <dbReference type="SAM" id="MobiDB-lite"/>
    </source>
</evidence>
<evidence type="ECO:0000313" key="4">
    <source>
        <dbReference type="Proteomes" id="UP000785679"/>
    </source>
</evidence>
<reference evidence="3" key="1">
    <citation type="submission" date="2019-06" db="EMBL/GenBank/DDBJ databases">
        <authorList>
            <person name="Zheng W."/>
        </authorList>
    </citation>
    <scope>NUCLEOTIDE SEQUENCE</scope>
    <source>
        <strain evidence="3">QDHG01</strain>
    </source>
</reference>
<sequence>MEQINSSSLSLIDLQNYVNQFSASLTSIAYLEGEMSEDQYQKTLNSRLIEFIQATMGFAKSKGLKIELDKILESRKEKEGKLLEDLQEELAKLKEQSKVDLQQMQYQLDQTEDILRITKAQNTKLYRELAFVQAISKRDKAALQAKLDDRQQTHVYKVNSPSTPISEYSISSDQSKQESDNEESLQSLQRKRMRVSNQISTPGSAINQE</sequence>
<feature type="compositionally biased region" description="Polar residues" evidence="2">
    <location>
        <begin position="160"/>
        <end position="174"/>
    </location>
</feature>
<feature type="region of interest" description="Disordered" evidence="2">
    <location>
        <begin position="160"/>
        <end position="209"/>
    </location>
</feature>
<keyword evidence="4" id="KW-1185">Reference proteome</keyword>
<proteinExistence type="predicted"/>
<accession>A0A8J8NIY5</accession>
<feature type="coiled-coil region" evidence="1">
    <location>
        <begin position="76"/>
        <end position="121"/>
    </location>
</feature>
<dbReference type="AlphaFoldDB" id="A0A8J8NIY5"/>
<comment type="caution">
    <text evidence="3">The sequence shown here is derived from an EMBL/GenBank/DDBJ whole genome shotgun (WGS) entry which is preliminary data.</text>
</comment>
<keyword evidence="1" id="KW-0175">Coiled coil</keyword>
<dbReference type="Proteomes" id="UP000785679">
    <property type="component" value="Unassembled WGS sequence"/>
</dbReference>
<evidence type="ECO:0000313" key="3">
    <source>
        <dbReference type="EMBL" id="TNV75583.1"/>
    </source>
</evidence>